<organism evidence="1 2">
    <name type="scientific">Phanerochaete carnosa (strain HHB-10118-sp)</name>
    <name type="common">White-rot fungus</name>
    <name type="synonym">Peniophora carnosa</name>
    <dbReference type="NCBI Taxonomy" id="650164"/>
    <lineage>
        <taxon>Eukaryota</taxon>
        <taxon>Fungi</taxon>
        <taxon>Dikarya</taxon>
        <taxon>Basidiomycota</taxon>
        <taxon>Agaricomycotina</taxon>
        <taxon>Agaricomycetes</taxon>
        <taxon>Polyporales</taxon>
        <taxon>Phanerochaetaceae</taxon>
        <taxon>Phanerochaete</taxon>
    </lineage>
</organism>
<sequence length="136" mass="15188">MRGLAACYDVTQYVLEDTATRAAHEDRLRPCVFWTFTHLPSMLFNTESQDTSRMCNTLYASARTTSEAVKTDVSRSMMAVGEATEDVAQVCDQDIAAFTTHSIAYQEDWSAPSPASHFAPSKKGLRQAQEGVWFEH</sequence>
<reference evidence="1 2" key="1">
    <citation type="journal article" date="2012" name="BMC Genomics">
        <title>Comparative genomics of the white-rot fungi, Phanerochaete carnosa and P. chrysosporium, to elucidate the genetic basis of the distinct wood types they colonize.</title>
        <authorList>
            <person name="Suzuki H."/>
            <person name="MacDonald J."/>
            <person name="Syed K."/>
            <person name="Salamov A."/>
            <person name="Hori C."/>
            <person name="Aerts A."/>
            <person name="Henrissat B."/>
            <person name="Wiebenga A."/>
            <person name="vanKuyk P.A."/>
            <person name="Barry K."/>
            <person name="Lindquist E."/>
            <person name="LaButti K."/>
            <person name="Lapidus A."/>
            <person name="Lucas S."/>
            <person name="Coutinho P."/>
            <person name="Gong Y."/>
            <person name="Samejima M."/>
            <person name="Mahadevan R."/>
            <person name="Abou-Zaid M."/>
            <person name="de Vries R.P."/>
            <person name="Igarashi K."/>
            <person name="Yadav J.S."/>
            <person name="Grigoriev I.V."/>
            <person name="Master E.R."/>
        </authorList>
    </citation>
    <scope>NUCLEOTIDE SEQUENCE [LARGE SCALE GENOMIC DNA]</scope>
    <source>
        <strain evidence="1 2">HHB-10118-sp</strain>
    </source>
</reference>
<dbReference type="RefSeq" id="XP_007392676.1">
    <property type="nucleotide sequence ID" value="XM_007392614.1"/>
</dbReference>
<accession>K5XB14</accession>
<dbReference type="AlphaFoldDB" id="K5XB14"/>
<keyword evidence="2" id="KW-1185">Reference proteome</keyword>
<dbReference type="KEGG" id="pco:PHACADRAFT_251029"/>
<dbReference type="Proteomes" id="UP000008370">
    <property type="component" value="Unassembled WGS sequence"/>
</dbReference>
<name>K5XB14_PHACS</name>
<dbReference type="EMBL" id="JH930469">
    <property type="protein sequence ID" value="EKM60132.1"/>
    <property type="molecule type" value="Genomic_DNA"/>
</dbReference>
<dbReference type="InParanoid" id="K5XB14"/>
<dbReference type="HOGENOM" id="CLU_1876165_0_0_1"/>
<gene>
    <name evidence="1" type="ORF">PHACADRAFT_251029</name>
</gene>
<dbReference type="GeneID" id="18915098"/>
<protein>
    <submittedName>
        <fullName evidence="1">Uncharacterized protein</fullName>
    </submittedName>
</protein>
<proteinExistence type="predicted"/>
<evidence type="ECO:0000313" key="2">
    <source>
        <dbReference type="Proteomes" id="UP000008370"/>
    </source>
</evidence>
<evidence type="ECO:0000313" key="1">
    <source>
        <dbReference type="EMBL" id="EKM60132.1"/>
    </source>
</evidence>